<feature type="domain" description="HTH gntR-type" evidence="5">
    <location>
        <begin position="12"/>
        <end position="80"/>
    </location>
</feature>
<dbReference type="CDD" id="cd07377">
    <property type="entry name" value="WHTH_GntR"/>
    <property type="match status" value="1"/>
</dbReference>
<dbReference type="PRINTS" id="PR00035">
    <property type="entry name" value="HTHGNTR"/>
</dbReference>
<keyword evidence="2" id="KW-0238">DNA-binding</keyword>
<organism evidence="6 7">
    <name type="scientific">Phytoactinopolyspora alkaliphila</name>
    <dbReference type="NCBI Taxonomy" id="1783498"/>
    <lineage>
        <taxon>Bacteria</taxon>
        <taxon>Bacillati</taxon>
        <taxon>Actinomycetota</taxon>
        <taxon>Actinomycetes</taxon>
        <taxon>Jiangellales</taxon>
        <taxon>Jiangellaceae</taxon>
        <taxon>Phytoactinopolyspora</taxon>
    </lineage>
</organism>
<dbReference type="Proteomes" id="UP000469185">
    <property type="component" value="Unassembled WGS sequence"/>
</dbReference>
<evidence type="ECO:0000256" key="1">
    <source>
        <dbReference type="ARBA" id="ARBA00023015"/>
    </source>
</evidence>
<evidence type="ECO:0000256" key="2">
    <source>
        <dbReference type="ARBA" id="ARBA00023125"/>
    </source>
</evidence>
<dbReference type="Gene3D" id="1.10.10.10">
    <property type="entry name" value="Winged helix-like DNA-binding domain superfamily/Winged helix DNA-binding domain"/>
    <property type="match status" value="1"/>
</dbReference>
<evidence type="ECO:0000256" key="3">
    <source>
        <dbReference type="ARBA" id="ARBA00023163"/>
    </source>
</evidence>
<evidence type="ECO:0000259" key="5">
    <source>
        <dbReference type="PROSITE" id="PS50949"/>
    </source>
</evidence>
<gene>
    <name evidence="6" type="ORF">G1H11_11100</name>
</gene>
<keyword evidence="1" id="KW-0805">Transcription regulation</keyword>
<feature type="region of interest" description="Disordered" evidence="4">
    <location>
        <begin position="79"/>
        <end position="103"/>
    </location>
</feature>
<comment type="caution">
    <text evidence="6">The sequence shown here is derived from an EMBL/GenBank/DDBJ whole genome shotgun (WGS) entry which is preliminary data.</text>
</comment>
<keyword evidence="3" id="KW-0804">Transcription</keyword>
<dbReference type="SUPFAM" id="SSF46785">
    <property type="entry name" value="Winged helix' DNA-binding domain"/>
    <property type="match status" value="1"/>
</dbReference>
<reference evidence="6 7" key="1">
    <citation type="submission" date="2020-02" db="EMBL/GenBank/DDBJ databases">
        <authorList>
            <person name="Li X.-J."/>
            <person name="Feng X.-M."/>
        </authorList>
    </citation>
    <scope>NUCLEOTIDE SEQUENCE [LARGE SCALE GENOMIC DNA]</scope>
    <source>
        <strain evidence="6 7">CGMCC 4.7225</strain>
    </source>
</reference>
<dbReference type="EMBL" id="JAAGOB010000005">
    <property type="protein sequence ID" value="NED95858.1"/>
    <property type="molecule type" value="Genomic_DNA"/>
</dbReference>
<dbReference type="Pfam" id="PF00392">
    <property type="entry name" value="GntR"/>
    <property type="match status" value="1"/>
</dbReference>
<dbReference type="AlphaFoldDB" id="A0A6N9YLX5"/>
<sequence length="103" mass="11203">MPAFNPDDAGPGYLYVRVADHITARIDVGELRPGARIPGERDLAAEYGVSLGTIRKTARVLRARGLVITLRHKGTYIRHPDARNATTHDSGTGGRGHFEPFPS</sequence>
<accession>A0A6N9YLX5</accession>
<dbReference type="GO" id="GO:0045892">
    <property type="term" value="P:negative regulation of DNA-templated transcription"/>
    <property type="evidence" value="ECO:0007669"/>
    <property type="project" value="TreeGrafter"/>
</dbReference>
<name>A0A6N9YLX5_9ACTN</name>
<dbReference type="InterPro" id="IPR050679">
    <property type="entry name" value="Bact_HTH_transcr_reg"/>
</dbReference>
<dbReference type="InterPro" id="IPR036390">
    <property type="entry name" value="WH_DNA-bd_sf"/>
</dbReference>
<keyword evidence="7" id="KW-1185">Reference proteome</keyword>
<evidence type="ECO:0000256" key="4">
    <source>
        <dbReference type="SAM" id="MobiDB-lite"/>
    </source>
</evidence>
<evidence type="ECO:0000313" key="6">
    <source>
        <dbReference type="EMBL" id="NED95858.1"/>
    </source>
</evidence>
<dbReference type="GO" id="GO:0003677">
    <property type="term" value="F:DNA binding"/>
    <property type="evidence" value="ECO:0007669"/>
    <property type="project" value="UniProtKB-KW"/>
</dbReference>
<dbReference type="PANTHER" id="PTHR44846">
    <property type="entry name" value="MANNOSYL-D-GLYCERATE TRANSPORT/METABOLISM SYSTEM REPRESSOR MNGR-RELATED"/>
    <property type="match status" value="1"/>
</dbReference>
<dbReference type="InterPro" id="IPR000524">
    <property type="entry name" value="Tscrpt_reg_HTH_GntR"/>
</dbReference>
<dbReference type="PANTHER" id="PTHR44846:SF17">
    <property type="entry name" value="GNTR-FAMILY TRANSCRIPTIONAL REGULATOR"/>
    <property type="match status" value="1"/>
</dbReference>
<protein>
    <submittedName>
        <fullName evidence="6">Winged helix-turn-helix transcriptional regulator</fullName>
    </submittedName>
</protein>
<dbReference type="SMART" id="SM00345">
    <property type="entry name" value="HTH_GNTR"/>
    <property type="match status" value="1"/>
</dbReference>
<evidence type="ECO:0000313" key="7">
    <source>
        <dbReference type="Proteomes" id="UP000469185"/>
    </source>
</evidence>
<proteinExistence type="predicted"/>
<dbReference type="GO" id="GO:0003700">
    <property type="term" value="F:DNA-binding transcription factor activity"/>
    <property type="evidence" value="ECO:0007669"/>
    <property type="project" value="InterPro"/>
</dbReference>
<dbReference type="InterPro" id="IPR036388">
    <property type="entry name" value="WH-like_DNA-bd_sf"/>
</dbReference>
<dbReference type="PROSITE" id="PS50949">
    <property type="entry name" value="HTH_GNTR"/>
    <property type="match status" value="1"/>
</dbReference>